<dbReference type="AlphaFoldDB" id="A0A0K9PSF2"/>
<dbReference type="InterPro" id="IPR039776">
    <property type="entry name" value="Pds5"/>
</dbReference>
<proteinExistence type="predicted"/>
<protein>
    <submittedName>
        <fullName evidence="9">Uncharacterized protein</fullName>
    </submittedName>
</protein>
<dbReference type="GO" id="GO:0007064">
    <property type="term" value="P:mitotic sister chromatid cohesion"/>
    <property type="evidence" value="ECO:0000318"/>
    <property type="project" value="GO_Central"/>
</dbReference>
<keyword evidence="5" id="KW-0234">DNA repair</keyword>
<keyword evidence="7" id="KW-0131">Cell cycle</keyword>
<evidence type="ECO:0000256" key="8">
    <source>
        <dbReference type="SAM" id="MobiDB-lite"/>
    </source>
</evidence>
<evidence type="ECO:0000256" key="3">
    <source>
        <dbReference type="ARBA" id="ARBA00022763"/>
    </source>
</evidence>
<reference evidence="10" key="1">
    <citation type="journal article" date="2016" name="Nature">
        <title>The genome of the seagrass Zostera marina reveals angiosperm adaptation to the sea.</title>
        <authorList>
            <person name="Olsen J.L."/>
            <person name="Rouze P."/>
            <person name="Verhelst B."/>
            <person name="Lin Y.-C."/>
            <person name="Bayer T."/>
            <person name="Collen J."/>
            <person name="Dattolo E."/>
            <person name="De Paoli E."/>
            <person name="Dittami S."/>
            <person name="Maumus F."/>
            <person name="Michel G."/>
            <person name="Kersting A."/>
            <person name="Lauritano C."/>
            <person name="Lohaus R."/>
            <person name="Toepel M."/>
            <person name="Tonon T."/>
            <person name="Vanneste K."/>
            <person name="Amirebrahimi M."/>
            <person name="Brakel J."/>
            <person name="Bostroem C."/>
            <person name="Chovatia M."/>
            <person name="Grimwood J."/>
            <person name="Jenkins J.W."/>
            <person name="Jueterbock A."/>
            <person name="Mraz A."/>
            <person name="Stam W.T."/>
            <person name="Tice H."/>
            <person name="Bornberg-Bauer E."/>
            <person name="Green P.J."/>
            <person name="Pearson G.A."/>
            <person name="Procaccini G."/>
            <person name="Duarte C.M."/>
            <person name="Schmutz J."/>
            <person name="Reusch T.B.H."/>
            <person name="Van de Peer Y."/>
        </authorList>
    </citation>
    <scope>NUCLEOTIDE SEQUENCE [LARGE SCALE GENOMIC DNA]</scope>
    <source>
        <strain evidence="10">cv. Finnish</strain>
    </source>
</reference>
<dbReference type="GO" id="GO:0006281">
    <property type="term" value="P:DNA repair"/>
    <property type="evidence" value="ECO:0007669"/>
    <property type="project" value="UniProtKB-KW"/>
</dbReference>
<dbReference type="GO" id="GO:0035825">
    <property type="term" value="P:homologous recombination"/>
    <property type="evidence" value="ECO:0007669"/>
    <property type="project" value="UniProtKB-ARBA"/>
</dbReference>
<keyword evidence="3" id="KW-0227">DNA damage</keyword>
<keyword evidence="4" id="KW-0498">Mitosis</keyword>
<dbReference type="PANTHER" id="PTHR12663">
    <property type="entry name" value="ANDROGEN INDUCED INHIBITOR OF PROLIFERATION AS3 / PDS5-RELATED"/>
    <property type="match status" value="1"/>
</dbReference>
<comment type="caution">
    <text evidence="9">The sequence shown here is derived from an EMBL/GenBank/DDBJ whole genome shotgun (WGS) entry which is preliminary data.</text>
</comment>
<feature type="region of interest" description="Disordered" evidence="8">
    <location>
        <begin position="275"/>
        <end position="298"/>
    </location>
</feature>
<dbReference type="OMA" id="MEMIMID"/>
<evidence type="ECO:0000256" key="4">
    <source>
        <dbReference type="ARBA" id="ARBA00022776"/>
    </source>
</evidence>
<evidence type="ECO:0000256" key="1">
    <source>
        <dbReference type="ARBA" id="ARBA00004123"/>
    </source>
</evidence>
<keyword evidence="10" id="KW-1185">Reference proteome</keyword>
<evidence type="ECO:0000256" key="2">
    <source>
        <dbReference type="ARBA" id="ARBA00022618"/>
    </source>
</evidence>
<dbReference type="GO" id="GO:0000785">
    <property type="term" value="C:chromatin"/>
    <property type="evidence" value="ECO:0000318"/>
    <property type="project" value="GO_Central"/>
</dbReference>
<keyword evidence="6" id="KW-0539">Nucleus</keyword>
<evidence type="ECO:0000256" key="6">
    <source>
        <dbReference type="ARBA" id="ARBA00023242"/>
    </source>
</evidence>
<evidence type="ECO:0000313" key="10">
    <source>
        <dbReference type="Proteomes" id="UP000036987"/>
    </source>
</evidence>
<organism evidence="9 10">
    <name type="scientific">Zostera marina</name>
    <name type="common">Eelgrass</name>
    <dbReference type="NCBI Taxonomy" id="29655"/>
    <lineage>
        <taxon>Eukaryota</taxon>
        <taxon>Viridiplantae</taxon>
        <taxon>Streptophyta</taxon>
        <taxon>Embryophyta</taxon>
        <taxon>Tracheophyta</taxon>
        <taxon>Spermatophyta</taxon>
        <taxon>Magnoliopsida</taxon>
        <taxon>Liliopsida</taxon>
        <taxon>Zosteraceae</taxon>
        <taxon>Zostera</taxon>
    </lineage>
</organism>
<dbReference type="GO" id="GO:0051301">
    <property type="term" value="P:cell division"/>
    <property type="evidence" value="ECO:0007669"/>
    <property type="project" value="UniProtKB-KW"/>
</dbReference>
<comment type="subcellular location">
    <subcellularLocation>
        <location evidence="1">Nucleus</location>
    </subcellularLocation>
</comment>
<dbReference type="EMBL" id="LFYR01000687">
    <property type="protein sequence ID" value="KMZ71150.1"/>
    <property type="molecule type" value="Genomic_DNA"/>
</dbReference>
<evidence type="ECO:0000313" key="9">
    <source>
        <dbReference type="EMBL" id="KMZ71150.1"/>
    </source>
</evidence>
<dbReference type="InterPro" id="IPR016024">
    <property type="entry name" value="ARM-type_fold"/>
</dbReference>
<name>A0A0K9PSF2_ZOSMR</name>
<evidence type="ECO:0000256" key="5">
    <source>
        <dbReference type="ARBA" id="ARBA00023204"/>
    </source>
</evidence>
<dbReference type="Proteomes" id="UP000036987">
    <property type="component" value="Unassembled WGS sequence"/>
</dbReference>
<dbReference type="STRING" id="29655.A0A0K9PSF2"/>
<evidence type="ECO:0000256" key="7">
    <source>
        <dbReference type="ARBA" id="ARBA00023306"/>
    </source>
</evidence>
<dbReference type="SUPFAM" id="SSF48371">
    <property type="entry name" value="ARM repeat"/>
    <property type="match status" value="1"/>
</dbReference>
<gene>
    <name evidence="9" type="ORF">ZOSMA_187G00230</name>
</gene>
<dbReference type="OrthoDB" id="200660at2759"/>
<accession>A0A0K9PSF2</accession>
<dbReference type="GO" id="GO:0005634">
    <property type="term" value="C:nucleus"/>
    <property type="evidence" value="ECO:0000318"/>
    <property type="project" value="GO_Central"/>
</dbReference>
<dbReference type="Pfam" id="PF20168">
    <property type="entry name" value="PDS5"/>
    <property type="match status" value="1"/>
</dbReference>
<sequence>MEDLHVNALKAIGECLTTPPSDMRALCTFLEESHILLFIIAQSPSPDIYDGLKSIMQSIISTDLLEHFDEDIRVDVVACLSEIIRITAPNLPYGDETMMFIFKLIVETFRGLNLISTRSYRKRVLILETMAKVKSCNVILDLDSQLIIRMFSCFFNTIRHQNEENVFSPMEMIMIDAIEASHDISDELIRCLLSSVKKDGRREVNPIAYVLGKRVIEKTHTKLRPYLIAFFESSGRFQFNYSKIVTKICQNTKLPPWLTIVKEFGSKLSIADDPEEEDGVDAAASHEPPTGIFSRDESEHGLELNQNETMVHPIESRMRFRPSVFDNLEKMKGVTVAGVNINIKPSE</sequence>
<keyword evidence="2" id="KW-0132">Cell division</keyword>
<dbReference type="GO" id="GO:0140670">
    <property type="term" value="F:cohesin unloader activity"/>
    <property type="evidence" value="ECO:0000318"/>
    <property type="project" value="GO_Central"/>
</dbReference>
<dbReference type="PANTHER" id="PTHR12663:SF3">
    <property type="entry name" value="SISTER CHROMATID COHESION PROTEIN PDS5 HOMOLOG C"/>
    <property type="match status" value="1"/>
</dbReference>